<dbReference type="GeneID" id="30211120"/>
<feature type="compositionally biased region" description="Low complexity" evidence="1">
    <location>
        <begin position="7"/>
        <end position="41"/>
    </location>
</feature>
<proteinExistence type="predicted"/>
<sequence>MTGSRDTNTNTGTNTITNLSRTDANNNARNNANDSSTTTRTITEQYAPHRTPQYEPGTVTEVSRTVQDTTTTSAVINIGEGQSHMTRPVVEGLYSIGEMTGLGTCAECGVGIVYPAFKCVACLGLTGFSIATVVRTAQYGCPPW</sequence>
<dbReference type="VEuPathDB" id="FungiDB:I302_06721"/>
<dbReference type="KEGG" id="kbi:30211120"/>
<dbReference type="AlphaFoldDB" id="A0A1B9FY88"/>
<reference evidence="3" key="2">
    <citation type="submission" date="2013-07" db="EMBL/GenBank/DDBJ databases">
        <authorList>
            <consortium name="The Broad Institute Genome Sequencing Platform"/>
            <person name="Cuomo C."/>
            <person name="Litvintseva A."/>
            <person name="Chen Y."/>
            <person name="Heitman J."/>
            <person name="Sun S."/>
            <person name="Springer D."/>
            <person name="Dromer F."/>
            <person name="Young S.K."/>
            <person name="Zeng Q."/>
            <person name="Gargeya S."/>
            <person name="Fitzgerald M."/>
            <person name="Abouelleil A."/>
            <person name="Alvarado L."/>
            <person name="Berlin A.M."/>
            <person name="Chapman S.B."/>
            <person name="Dewar J."/>
            <person name="Goldberg J."/>
            <person name="Griggs A."/>
            <person name="Gujja S."/>
            <person name="Hansen M."/>
            <person name="Howarth C."/>
            <person name="Imamovic A."/>
            <person name="Larimer J."/>
            <person name="McCowan C."/>
            <person name="Murphy C."/>
            <person name="Pearson M."/>
            <person name="Priest M."/>
            <person name="Roberts A."/>
            <person name="Saif S."/>
            <person name="Shea T."/>
            <person name="Sykes S."/>
            <person name="Wortman J."/>
            <person name="Nusbaum C."/>
            <person name="Birren B."/>
        </authorList>
    </citation>
    <scope>NUCLEOTIDE SEQUENCE</scope>
    <source>
        <strain evidence="3">CBS 10118</strain>
    </source>
</reference>
<dbReference type="RefSeq" id="XP_019044807.1">
    <property type="nucleotide sequence ID" value="XM_019193330.1"/>
</dbReference>
<name>A0A1B9FY88_9TREE</name>
<evidence type="ECO:0000256" key="1">
    <source>
        <dbReference type="SAM" id="MobiDB-lite"/>
    </source>
</evidence>
<organism evidence="2">
    <name type="scientific">Kwoniella bestiolae CBS 10118</name>
    <dbReference type="NCBI Taxonomy" id="1296100"/>
    <lineage>
        <taxon>Eukaryota</taxon>
        <taxon>Fungi</taxon>
        <taxon>Dikarya</taxon>
        <taxon>Basidiomycota</taxon>
        <taxon>Agaricomycotina</taxon>
        <taxon>Tremellomycetes</taxon>
        <taxon>Tremellales</taxon>
        <taxon>Cryptococcaceae</taxon>
        <taxon>Kwoniella</taxon>
    </lineage>
</organism>
<reference evidence="2" key="3">
    <citation type="submission" date="2014-01" db="EMBL/GenBank/DDBJ databases">
        <title>Evolution of pathogenesis and genome organization in the Tremellales.</title>
        <authorList>
            <person name="Cuomo C."/>
            <person name="Litvintseva A."/>
            <person name="Heitman J."/>
            <person name="Chen Y."/>
            <person name="Sun S."/>
            <person name="Springer D."/>
            <person name="Dromer F."/>
            <person name="Young S."/>
            <person name="Zeng Q."/>
            <person name="Chapman S."/>
            <person name="Gujja S."/>
            <person name="Saif S."/>
            <person name="Birren B."/>
        </authorList>
    </citation>
    <scope>NUCLEOTIDE SEQUENCE</scope>
    <source>
        <strain evidence="2">CBS 10118</strain>
    </source>
</reference>
<evidence type="ECO:0000313" key="4">
    <source>
        <dbReference type="Proteomes" id="UP000092730"/>
    </source>
</evidence>
<dbReference type="EMBL" id="CP144546">
    <property type="protein sequence ID" value="WVW85500.1"/>
    <property type="molecule type" value="Genomic_DNA"/>
</dbReference>
<evidence type="ECO:0000313" key="3">
    <source>
        <dbReference type="EMBL" id="WVW85500.1"/>
    </source>
</evidence>
<dbReference type="Proteomes" id="UP000092730">
    <property type="component" value="Chromosome 6"/>
</dbReference>
<feature type="region of interest" description="Disordered" evidence="1">
    <location>
        <begin position="1"/>
        <end position="51"/>
    </location>
</feature>
<reference evidence="2" key="1">
    <citation type="submission" date="2013-07" db="EMBL/GenBank/DDBJ databases">
        <title>The Genome Sequence of Cryptococcus bestiolae CBS10118.</title>
        <authorList>
            <consortium name="The Broad Institute Genome Sequencing Platform"/>
            <person name="Cuomo C."/>
            <person name="Litvintseva A."/>
            <person name="Chen Y."/>
            <person name="Heitman J."/>
            <person name="Sun S."/>
            <person name="Springer D."/>
            <person name="Dromer F."/>
            <person name="Young S.K."/>
            <person name="Zeng Q."/>
            <person name="Gargeya S."/>
            <person name="Fitzgerald M."/>
            <person name="Abouelleil A."/>
            <person name="Alvarado L."/>
            <person name="Berlin A.M."/>
            <person name="Chapman S.B."/>
            <person name="Dewar J."/>
            <person name="Goldberg J."/>
            <person name="Griggs A."/>
            <person name="Gujja S."/>
            <person name="Hansen M."/>
            <person name="Howarth C."/>
            <person name="Imamovic A."/>
            <person name="Larimer J."/>
            <person name="McCowan C."/>
            <person name="Murphy C."/>
            <person name="Pearson M."/>
            <person name="Priest M."/>
            <person name="Roberts A."/>
            <person name="Saif S."/>
            <person name="Shea T."/>
            <person name="Sykes S."/>
            <person name="Wortman J."/>
            <person name="Nusbaum C."/>
            <person name="Birren B."/>
        </authorList>
    </citation>
    <scope>NUCLEOTIDE SEQUENCE [LARGE SCALE GENOMIC DNA]</scope>
    <source>
        <strain evidence="2">CBS 10118</strain>
    </source>
</reference>
<gene>
    <name evidence="2" type="ORF">I302_06721</name>
    <name evidence="3" type="ORF">I302_107538</name>
</gene>
<keyword evidence="4" id="KW-1185">Reference proteome</keyword>
<accession>A0A1B9FY88</accession>
<evidence type="ECO:0000313" key="2">
    <source>
        <dbReference type="EMBL" id="OCF23737.1"/>
    </source>
</evidence>
<reference evidence="3" key="4">
    <citation type="submission" date="2024-02" db="EMBL/GenBank/DDBJ databases">
        <title>Comparative genomics of Cryptococcus and Kwoniella reveals pathogenesis evolution and contrasting modes of karyotype evolution via chromosome fusion or intercentromeric recombination.</title>
        <authorList>
            <person name="Coelho M.A."/>
            <person name="David-Palma M."/>
            <person name="Shea T."/>
            <person name="Bowers K."/>
            <person name="McGinley-Smith S."/>
            <person name="Mohammad A.W."/>
            <person name="Gnirke A."/>
            <person name="Yurkov A.M."/>
            <person name="Nowrousian M."/>
            <person name="Sun S."/>
            <person name="Cuomo C.A."/>
            <person name="Heitman J."/>
        </authorList>
    </citation>
    <scope>NUCLEOTIDE SEQUENCE</scope>
    <source>
        <strain evidence="3">CBS 10118</strain>
    </source>
</reference>
<protein>
    <submittedName>
        <fullName evidence="2">Uncharacterized protein</fullName>
    </submittedName>
</protein>
<dbReference type="EMBL" id="KI894023">
    <property type="protein sequence ID" value="OCF23737.1"/>
    <property type="molecule type" value="Genomic_DNA"/>
</dbReference>